<evidence type="ECO:0000256" key="1">
    <source>
        <dbReference type="ARBA" id="ARBA00009403"/>
    </source>
</evidence>
<dbReference type="GO" id="GO:0004869">
    <property type="term" value="F:cysteine-type endopeptidase inhibitor activity"/>
    <property type="evidence" value="ECO:0007669"/>
    <property type="project" value="UniProtKB-KW"/>
</dbReference>
<dbReference type="MEROPS" id="I25.007"/>
<comment type="similarity">
    <text evidence="1">Belongs to the cystatin family.</text>
</comment>
<dbReference type="GO" id="GO:0031643">
    <property type="term" value="P:positive regulation of myelination"/>
    <property type="evidence" value="ECO:0007669"/>
    <property type="project" value="TreeGrafter"/>
</dbReference>
<dbReference type="AlphaFoldDB" id="A0A098LYC6"/>
<dbReference type="SUPFAM" id="SSF54403">
    <property type="entry name" value="Cystatin/monellin"/>
    <property type="match status" value="1"/>
</dbReference>
<feature type="domain" description="Cystatin" evidence="6">
    <location>
        <begin position="34"/>
        <end position="146"/>
    </location>
</feature>
<dbReference type="InterPro" id="IPR042886">
    <property type="entry name" value="Cystatin-F"/>
</dbReference>
<dbReference type="FunFam" id="3.10.450.10:FF:000004">
    <property type="entry name" value="Cystatin C"/>
    <property type="match status" value="1"/>
</dbReference>
<sequence>MFFGWTVIILCFLLLYGVPNSSTGAPGQFPNSLIQPGSPFPAKANDPKVQRAARLGVYKYNNSSNDIFLFKESRINKATIQIVKGVKYRLNVDICRTVCRKRIPHPNLDRCDFQKNKMLQKKLTCDFEVWLIPWQQKVQILVMFCH</sequence>
<evidence type="ECO:0000256" key="4">
    <source>
        <dbReference type="ARBA" id="ARBA00023157"/>
    </source>
</evidence>
<dbReference type="PANTHER" id="PTHR47141">
    <property type="entry name" value="CYSTATIN-F"/>
    <property type="match status" value="1"/>
</dbReference>
<dbReference type="EMBL" id="GBIA01000013">
    <property type="protein sequence ID" value="JAC94980.1"/>
    <property type="molecule type" value="mRNA"/>
</dbReference>
<dbReference type="GO" id="GO:0005615">
    <property type="term" value="C:extracellular space"/>
    <property type="evidence" value="ECO:0007669"/>
    <property type="project" value="TreeGrafter"/>
</dbReference>
<evidence type="ECO:0000256" key="3">
    <source>
        <dbReference type="ARBA" id="ARBA00022704"/>
    </source>
</evidence>
<dbReference type="GO" id="GO:0005783">
    <property type="term" value="C:endoplasmic reticulum"/>
    <property type="evidence" value="ECO:0007669"/>
    <property type="project" value="TreeGrafter"/>
</dbReference>
<keyword evidence="4" id="KW-1015">Disulfide bond</keyword>
<evidence type="ECO:0000256" key="2">
    <source>
        <dbReference type="ARBA" id="ARBA00022690"/>
    </source>
</evidence>
<reference evidence="7" key="1">
    <citation type="journal article" date="2014" name="Toxicon">
        <title>Testing the Toxicofera: comparative transcriptomics casts doubt on the single, early evolution of the reptile venom system.</title>
        <authorList>
            <person name="Hargreaves A.D."/>
            <person name="Swain M.T."/>
            <person name="Logan D.W."/>
            <person name="Mulley J.F."/>
        </authorList>
    </citation>
    <scope>NUCLEOTIDE SEQUENCE</scope>
    <source>
        <tissue evidence="7">Salivary gland</tissue>
    </source>
</reference>
<proteinExistence type="evidence at transcript level"/>
<feature type="chain" id="PRO_5018782448" evidence="5">
    <location>
        <begin position="25"/>
        <end position="146"/>
    </location>
</feature>
<feature type="signal peptide" evidence="5">
    <location>
        <begin position="1"/>
        <end position="24"/>
    </location>
</feature>
<evidence type="ECO:0000259" key="6">
    <source>
        <dbReference type="SMART" id="SM00043"/>
    </source>
</evidence>
<evidence type="ECO:0000313" key="7">
    <source>
        <dbReference type="EMBL" id="JAC94980.1"/>
    </source>
</evidence>
<accession>A0A098LYC6</accession>
<dbReference type="Gene3D" id="3.10.450.10">
    <property type="match status" value="1"/>
</dbReference>
<dbReference type="GO" id="GO:0005764">
    <property type="term" value="C:lysosome"/>
    <property type="evidence" value="ECO:0007669"/>
    <property type="project" value="TreeGrafter"/>
</dbReference>
<keyword evidence="2" id="KW-0646">Protease inhibitor</keyword>
<keyword evidence="5" id="KW-0732">Signal</keyword>
<dbReference type="GO" id="GO:0005770">
    <property type="term" value="C:late endosome"/>
    <property type="evidence" value="ECO:0007669"/>
    <property type="project" value="TreeGrafter"/>
</dbReference>
<protein>
    <submittedName>
        <fullName evidence="7">Cystatin F</fullName>
    </submittedName>
</protein>
<keyword evidence="3" id="KW-0789">Thiol protease inhibitor</keyword>
<dbReference type="PANTHER" id="PTHR47141:SF1">
    <property type="entry name" value="CYSTATIN-F"/>
    <property type="match status" value="1"/>
</dbReference>
<name>A0A098LYC6_9SAUR</name>
<dbReference type="InterPro" id="IPR046350">
    <property type="entry name" value="Cystatin_sf"/>
</dbReference>
<evidence type="ECO:0000256" key="5">
    <source>
        <dbReference type="SAM" id="SignalP"/>
    </source>
</evidence>
<dbReference type="GO" id="GO:0005794">
    <property type="term" value="C:Golgi apparatus"/>
    <property type="evidence" value="ECO:0007669"/>
    <property type="project" value="TreeGrafter"/>
</dbReference>
<dbReference type="SMART" id="SM00043">
    <property type="entry name" value="CY"/>
    <property type="match status" value="1"/>
</dbReference>
<dbReference type="Pfam" id="PF00031">
    <property type="entry name" value="Cystatin"/>
    <property type="match status" value="1"/>
</dbReference>
<dbReference type="CDD" id="cd00042">
    <property type="entry name" value="CY"/>
    <property type="match status" value="1"/>
</dbReference>
<organism evidence="7">
    <name type="scientific">Opheodrys aestivus</name>
    <dbReference type="NCBI Taxonomy" id="186591"/>
    <lineage>
        <taxon>Eukaryota</taxon>
        <taxon>Metazoa</taxon>
        <taxon>Chordata</taxon>
        <taxon>Craniata</taxon>
        <taxon>Vertebrata</taxon>
        <taxon>Euteleostomi</taxon>
        <taxon>Lepidosauria</taxon>
        <taxon>Squamata</taxon>
        <taxon>Bifurcata</taxon>
        <taxon>Unidentata</taxon>
        <taxon>Episquamata</taxon>
        <taxon>Toxicofera</taxon>
        <taxon>Serpentes</taxon>
        <taxon>Colubroidea</taxon>
        <taxon>Colubridae</taxon>
        <taxon>Colubrinae</taxon>
        <taxon>Opheodrys</taxon>
    </lineage>
</organism>
<dbReference type="GO" id="GO:1903979">
    <property type="term" value="P:negative regulation of microglial cell activation"/>
    <property type="evidence" value="ECO:0007669"/>
    <property type="project" value="TreeGrafter"/>
</dbReference>
<dbReference type="GO" id="GO:0006955">
    <property type="term" value="P:immune response"/>
    <property type="evidence" value="ECO:0007669"/>
    <property type="project" value="InterPro"/>
</dbReference>
<dbReference type="InterPro" id="IPR000010">
    <property type="entry name" value="Cystatin_dom"/>
</dbReference>